<protein>
    <recommendedName>
        <fullName evidence="13">O-fucosyltransferase family protein</fullName>
    </recommendedName>
</protein>
<keyword evidence="10" id="KW-0325">Glycoprotein</keyword>
<dbReference type="GO" id="GO:0006004">
    <property type="term" value="P:fucose metabolic process"/>
    <property type="evidence" value="ECO:0007669"/>
    <property type="project" value="UniProtKB-KW"/>
</dbReference>
<dbReference type="PANTHER" id="PTHR31741:SF66">
    <property type="entry name" value="O-FUCOSYLTRANSFERASE 20"/>
    <property type="match status" value="1"/>
</dbReference>
<evidence type="ECO:0000256" key="4">
    <source>
        <dbReference type="ARBA" id="ARBA00022676"/>
    </source>
</evidence>
<dbReference type="Proteomes" id="UP001159364">
    <property type="component" value="Linkage Group LG12"/>
</dbReference>
<keyword evidence="4" id="KW-0328">Glycosyltransferase</keyword>
<keyword evidence="11" id="KW-0294">Fucose metabolism</keyword>
<dbReference type="EMBL" id="JAIWQS010000012">
    <property type="protein sequence ID" value="KAJ8748822.1"/>
    <property type="molecule type" value="Genomic_DNA"/>
</dbReference>
<comment type="pathway">
    <text evidence="2">Glycan metabolism.</text>
</comment>
<dbReference type="PIRSF" id="PIRSF009360">
    <property type="entry name" value="UCP009360"/>
    <property type="match status" value="1"/>
</dbReference>
<evidence type="ECO:0000313" key="15">
    <source>
        <dbReference type="Proteomes" id="UP001159364"/>
    </source>
</evidence>
<evidence type="ECO:0000256" key="5">
    <source>
        <dbReference type="ARBA" id="ARBA00022679"/>
    </source>
</evidence>
<dbReference type="GO" id="GO:0016020">
    <property type="term" value="C:membrane"/>
    <property type="evidence" value="ECO:0007669"/>
    <property type="project" value="UniProtKB-SubCell"/>
</dbReference>
<keyword evidence="8" id="KW-1133">Transmembrane helix</keyword>
<evidence type="ECO:0000256" key="12">
    <source>
        <dbReference type="ARBA" id="ARBA00023277"/>
    </source>
</evidence>
<evidence type="ECO:0000256" key="13">
    <source>
        <dbReference type="ARBA" id="ARBA00030350"/>
    </source>
</evidence>
<name>A0AAV8S9F3_9ROSI</name>
<gene>
    <name evidence="14" type="ORF">K2173_011380</name>
</gene>
<evidence type="ECO:0000256" key="9">
    <source>
        <dbReference type="ARBA" id="ARBA00023136"/>
    </source>
</evidence>
<dbReference type="Pfam" id="PF10250">
    <property type="entry name" value="O-FucT"/>
    <property type="match status" value="1"/>
</dbReference>
<proteinExistence type="inferred from homology"/>
<accession>A0AAV8S9F3</accession>
<dbReference type="CDD" id="cd11299">
    <property type="entry name" value="O-FucT_plant"/>
    <property type="match status" value="1"/>
</dbReference>
<dbReference type="PANTHER" id="PTHR31741">
    <property type="entry name" value="OS02G0726500 PROTEIN-RELATED"/>
    <property type="match status" value="1"/>
</dbReference>
<dbReference type="AlphaFoldDB" id="A0AAV8S9F3"/>
<evidence type="ECO:0000256" key="7">
    <source>
        <dbReference type="ARBA" id="ARBA00022968"/>
    </source>
</evidence>
<evidence type="ECO:0000256" key="11">
    <source>
        <dbReference type="ARBA" id="ARBA00023253"/>
    </source>
</evidence>
<dbReference type="GO" id="GO:0005737">
    <property type="term" value="C:cytoplasm"/>
    <property type="evidence" value="ECO:0007669"/>
    <property type="project" value="TreeGrafter"/>
</dbReference>
<evidence type="ECO:0000256" key="10">
    <source>
        <dbReference type="ARBA" id="ARBA00023180"/>
    </source>
</evidence>
<dbReference type="GO" id="GO:0016757">
    <property type="term" value="F:glycosyltransferase activity"/>
    <property type="evidence" value="ECO:0007669"/>
    <property type="project" value="UniProtKB-KW"/>
</dbReference>
<comment type="subcellular location">
    <subcellularLocation>
        <location evidence="1">Membrane</location>
        <topology evidence="1">Single-pass type II membrane protein</topology>
    </subcellularLocation>
</comment>
<keyword evidence="12" id="KW-0119">Carbohydrate metabolism</keyword>
<sequence length="483" mass="54667">MEIYSTHALIFSQQNPSRSKFSGFNYAYIRSTRLGSDHNGSNNDIKDWTFKGNISSGGEFWKQPDGMGYRACLKFSEEYRTGSEVILRNRGKYLLVVVSGGMNQQRNQIVDAVVIARILGATLVVPVLQVNLIWGDESEFSDIFDLAHFKRGLGNDVRVVSSLPSTHIMTRPVEEKRTPLNASLDWIRSRYLKRIKREGVLLLRGLDSRLSKDLPSDLQKLRCKVAFHALKFAPRILELANRLAERMRSKGPYIALHLRLEKDVWMRTGCLPGLSHEYDEMINNERKKRPELLTARSNMSYHDRKIFGLCPLNAVEVTRLLKALGAAKDARIYWAGGQPLGGKEALLPLMTEFPYVYNKEDLALPGELEPFAKQASFMAAIDYIVSVNSDVFMPSHGGNMGHTIQGQRAYGGHKKYITPNKRQMLPYFLNSSLPEAEFNRIIRELHSESLGGPELKTSKAERDVTKYPVHECMCNDSQAHSSV</sequence>
<organism evidence="14 15">
    <name type="scientific">Erythroxylum novogranatense</name>
    <dbReference type="NCBI Taxonomy" id="1862640"/>
    <lineage>
        <taxon>Eukaryota</taxon>
        <taxon>Viridiplantae</taxon>
        <taxon>Streptophyta</taxon>
        <taxon>Embryophyta</taxon>
        <taxon>Tracheophyta</taxon>
        <taxon>Spermatophyta</taxon>
        <taxon>Magnoliopsida</taxon>
        <taxon>eudicotyledons</taxon>
        <taxon>Gunneridae</taxon>
        <taxon>Pentapetalae</taxon>
        <taxon>rosids</taxon>
        <taxon>fabids</taxon>
        <taxon>Malpighiales</taxon>
        <taxon>Erythroxylaceae</taxon>
        <taxon>Erythroxylum</taxon>
    </lineage>
</organism>
<keyword evidence="7" id="KW-0735">Signal-anchor</keyword>
<evidence type="ECO:0000256" key="1">
    <source>
        <dbReference type="ARBA" id="ARBA00004606"/>
    </source>
</evidence>
<comment type="caution">
    <text evidence="14">The sequence shown here is derived from an EMBL/GenBank/DDBJ whole genome shotgun (WGS) entry which is preliminary data.</text>
</comment>
<evidence type="ECO:0000313" key="14">
    <source>
        <dbReference type="EMBL" id="KAJ8748822.1"/>
    </source>
</evidence>
<evidence type="ECO:0000256" key="3">
    <source>
        <dbReference type="ARBA" id="ARBA00007737"/>
    </source>
</evidence>
<keyword evidence="9" id="KW-0472">Membrane</keyword>
<evidence type="ECO:0000256" key="6">
    <source>
        <dbReference type="ARBA" id="ARBA00022692"/>
    </source>
</evidence>
<comment type="similarity">
    <text evidence="3">Belongs to the glycosyltransferase GT106 family.</text>
</comment>
<reference evidence="14 15" key="1">
    <citation type="submission" date="2021-09" db="EMBL/GenBank/DDBJ databases">
        <title>Genomic insights and catalytic innovation underlie evolution of tropane alkaloids biosynthesis.</title>
        <authorList>
            <person name="Wang Y.-J."/>
            <person name="Tian T."/>
            <person name="Huang J.-P."/>
            <person name="Huang S.-X."/>
        </authorList>
    </citation>
    <scope>NUCLEOTIDE SEQUENCE [LARGE SCALE GENOMIC DNA]</scope>
    <source>
        <strain evidence="14">KIB-2018</strain>
        <tissue evidence="14">Leaf</tissue>
    </source>
</reference>
<keyword evidence="15" id="KW-1185">Reference proteome</keyword>
<keyword evidence="5" id="KW-0808">Transferase</keyword>
<dbReference type="InterPro" id="IPR024709">
    <property type="entry name" value="FucosylTrfase_pln"/>
</dbReference>
<keyword evidence="6" id="KW-0812">Transmembrane</keyword>
<evidence type="ECO:0000256" key="2">
    <source>
        <dbReference type="ARBA" id="ARBA00004881"/>
    </source>
</evidence>
<dbReference type="InterPro" id="IPR019378">
    <property type="entry name" value="GDP-Fuc_O-FucTrfase"/>
</dbReference>
<evidence type="ECO:0000256" key="8">
    <source>
        <dbReference type="ARBA" id="ARBA00022989"/>
    </source>
</evidence>